<dbReference type="AlphaFoldDB" id="A0ABD7HM41"/>
<gene>
    <name evidence="1" type="ORF">D2E76_16000</name>
</gene>
<organism evidence="1 2">
    <name type="scientific">Mycobacteroides abscessus</name>
    <dbReference type="NCBI Taxonomy" id="36809"/>
    <lineage>
        <taxon>Bacteria</taxon>
        <taxon>Bacillati</taxon>
        <taxon>Actinomycetota</taxon>
        <taxon>Actinomycetes</taxon>
        <taxon>Mycobacteriales</taxon>
        <taxon>Mycobacteriaceae</taxon>
        <taxon>Mycobacteroides</taxon>
    </lineage>
</organism>
<dbReference type="Proteomes" id="UP000284557">
    <property type="component" value="Unassembled WGS sequence"/>
</dbReference>
<comment type="caution">
    <text evidence="1">The sequence shown here is derived from an EMBL/GenBank/DDBJ whole genome shotgun (WGS) entry which is preliminary data.</text>
</comment>
<accession>A0ABD7HM41</accession>
<evidence type="ECO:0000313" key="1">
    <source>
        <dbReference type="EMBL" id="RIT36760.1"/>
    </source>
</evidence>
<dbReference type="EMBL" id="QXBN01000012">
    <property type="protein sequence ID" value="RIT36760.1"/>
    <property type="molecule type" value="Genomic_DNA"/>
</dbReference>
<dbReference type="Pfam" id="PF07799">
    <property type="entry name" value="DUF1643"/>
    <property type="match status" value="1"/>
</dbReference>
<evidence type="ECO:0000313" key="2">
    <source>
        <dbReference type="Proteomes" id="UP000284557"/>
    </source>
</evidence>
<dbReference type="InterPro" id="IPR012441">
    <property type="entry name" value="DUF1643"/>
</dbReference>
<dbReference type="RefSeq" id="WP_119596416.1">
    <property type="nucleotide sequence ID" value="NZ_QXBN01000012.1"/>
</dbReference>
<name>A0ABD7HM41_9MYCO</name>
<reference evidence="1 2" key="1">
    <citation type="submission" date="2018-08" db="EMBL/GenBank/DDBJ databases">
        <title>Linezolid Resistance in Mycobacterium abscessus: MIC Distribution and Comprehensive Investigation of Resistance Mechanisms.</title>
        <authorList>
            <person name="Ye M."/>
            <person name="Xu L."/>
            <person name="Zou Y."/>
            <person name="Li B."/>
            <person name="Guo Q."/>
            <person name="Zhang Y."/>
            <person name="Zhan M."/>
            <person name="Xu B."/>
            <person name="Yu F."/>
            <person name="Zhang Z."/>
            <person name="Chu H."/>
        </authorList>
    </citation>
    <scope>NUCLEOTIDE SEQUENCE [LARGE SCALE GENOMIC DNA]</scope>
    <source>
        <strain evidence="1 2">G143</strain>
    </source>
</reference>
<proteinExistence type="predicted"/>
<sequence>MKTTSTRSPRQSLARRRQLTIRMSNAALSPCGQYRYQLVRVWDWNKPLLSWILLNPSVADAETDDATVRRLIGFADDHGFGGIVVRNVFAWRATDPCALGRAVDPIGVDNSRYLQAAAWHEVTVLGWGAHGDRYPQQIARTVATIVRACQRRGTQLAVLEWTAGGQPKHPLRLPADTQLDIIDLAAPRDGMDVRWRALLSLADRAPEVDSGKETGTRVAA</sequence>
<protein>
    <submittedName>
        <fullName evidence="1">DUF1643 domain-containing protein</fullName>
    </submittedName>
</protein>